<evidence type="ECO:0000256" key="2">
    <source>
        <dbReference type="PIRNR" id="PIRNR009414"/>
    </source>
</evidence>
<reference evidence="3 4" key="1">
    <citation type="submission" date="2023-07" db="EMBL/GenBank/DDBJ databases">
        <title>Paenibacillus sp. JX-17 nov. isolated from soil.</title>
        <authorList>
            <person name="Wan Y."/>
            <person name="Liu B."/>
        </authorList>
    </citation>
    <scope>NUCLEOTIDE SEQUENCE [LARGE SCALE GENOMIC DNA]</scope>
    <source>
        <strain evidence="3 4">JX-17</strain>
    </source>
</reference>
<comment type="catalytic activity">
    <reaction evidence="2">
        <text>a long-chain fatty aldehyde + NADP(+) + CoA = a long-chain fatty acyl-CoA + NADPH + H(+)</text>
        <dbReference type="Rhea" id="RHEA:15437"/>
        <dbReference type="ChEBI" id="CHEBI:15378"/>
        <dbReference type="ChEBI" id="CHEBI:17176"/>
        <dbReference type="ChEBI" id="CHEBI:57287"/>
        <dbReference type="ChEBI" id="CHEBI:57783"/>
        <dbReference type="ChEBI" id="CHEBI:58349"/>
        <dbReference type="ChEBI" id="CHEBI:83139"/>
        <dbReference type="EC" id="1.2.1.50"/>
    </reaction>
</comment>
<comment type="caution">
    <text evidence="3">The sequence shown here is derived from an EMBL/GenBank/DDBJ whole genome shotgun (WGS) entry which is preliminary data.</text>
</comment>
<sequence length="497" mass="55294">MNMSTHGVDGIPSIVVDLCWLPDGINIGQWREQVLAAEGEHYLLRSPVLDADQVRGIQLAITAARNEHIHEMTVERLVDWIDQAVCRWLDPAYPLRQLAERLLPVVTGYHAEMIRLELKRYMRNFRRKELWRFLEEELDPPAMLDGFHPRRSGGMSRAYGPELIFHVFAGNVPGVQLWSLVMGILVKSANFGKTSAAEPLLPVLFSRTLAEVNPAWARLLAVLPWKGGSEELERAAAGAAEAVVVYGSDHTVRSIEALLPPHARLLRYGHRISLAVIGAEALRPDLYVRTVRRLAEDIALYDQQSCMSPQAVFVESGGSVDARSLGRLLAAELERLERRWPRAELDPEEAASIRKIREQYELRALASDEAGLQVLASEGSTAWTVIIHDMPGLQGSPLNRTIHIYNIDRLEDTPPLLAPLRPYLQSCGTAVAPSRLQPLASLLGAAGVTRISAIGDMTRAAPGWHHDGRFNLLDLLRFVDIEAGAEQDAEFYDPDVE</sequence>
<organism evidence="3 4">
    <name type="scientific">Paenibacillus lacisoli</name>
    <dbReference type="NCBI Taxonomy" id="3064525"/>
    <lineage>
        <taxon>Bacteria</taxon>
        <taxon>Bacillati</taxon>
        <taxon>Bacillota</taxon>
        <taxon>Bacilli</taxon>
        <taxon>Bacillales</taxon>
        <taxon>Paenibacillaceae</taxon>
        <taxon>Paenibacillus</taxon>
    </lineage>
</organism>
<dbReference type="CDD" id="cd07080">
    <property type="entry name" value="ALDH_Acyl-CoA-Red_LuxC"/>
    <property type="match status" value="1"/>
</dbReference>
<keyword evidence="1 2" id="KW-0521">NADP</keyword>
<accession>A0ABT9CB26</accession>
<keyword evidence="2" id="KW-0560">Oxidoreductase</keyword>
<dbReference type="EC" id="1.2.1.50" evidence="2"/>
<proteinExistence type="inferred from homology"/>
<dbReference type="PIRSF" id="PIRSF009414">
    <property type="entry name" value="LuxC"/>
    <property type="match status" value="1"/>
</dbReference>
<dbReference type="Pfam" id="PF05893">
    <property type="entry name" value="LuxC"/>
    <property type="match status" value="1"/>
</dbReference>
<dbReference type="InterPro" id="IPR008670">
    <property type="entry name" value="CoA_reduct_LuxC"/>
</dbReference>
<dbReference type="Proteomes" id="UP001240171">
    <property type="component" value="Unassembled WGS sequence"/>
</dbReference>
<name>A0ABT9CB26_9BACL</name>
<keyword evidence="4" id="KW-1185">Reference proteome</keyword>
<evidence type="ECO:0000313" key="4">
    <source>
        <dbReference type="Proteomes" id="UP001240171"/>
    </source>
</evidence>
<comment type="similarity">
    <text evidence="2">Belongs to the LuxC family.</text>
</comment>
<dbReference type="EMBL" id="JAUQTB010000003">
    <property type="protein sequence ID" value="MDO7906470.1"/>
    <property type="molecule type" value="Genomic_DNA"/>
</dbReference>
<gene>
    <name evidence="3" type="ORF">Q5741_08570</name>
</gene>
<evidence type="ECO:0000256" key="1">
    <source>
        <dbReference type="ARBA" id="ARBA00022857"/>
    </source>
</evidence>
<evidence type="ECO:0000313" key="3">
    <source>
        <dbReference type="EMBL" id="MDO7906470.1"/>
    </source>
</evidence>
<protein>
    <recommendedName>
        <fullName evidence="2">Acyl-CoA reductase</fullName>
        <ecNumber evidence="2">1.2.1.50</ecNumber>
    </recommendedName>
</protein>